<protein>
    <submittedName>
        <fullName evidence="1">Uncharacterized protein</fullName>
    </submittedName>
</protein>
<dbReference type="EMBL" id="LAZR01029504">
    <property type="protein sequence ID" value="KKL59392.1"/>
    <property type="molecule type" value="Genomic_DNA"/>
</dbReference>
<gene>
    <name evidence="1" type="ORF">LCGC14_2215860</name>
</gene>
<reference evidence="1" key="1">
    <citation type="journal article" date="2015" name="Nature">
        <title>Complex archaea that bridge the gap between prokaryotes and eukaryotes.</title>
        <authorList>
            <person name="Spang A."/>
            <person name="Saw J.H."/>
            <person name="Jorgensen S.L."/>
            <person name="Zaremba-Niedzwiedzka K."/>
            <person name="Martijn J."/>
            <person name="Lind A.E."/>
            <person name="van Eijk R."/>
            <person name="Schleper C."/>
            <person name="Guy L."/>
            <person name="Ettema T.J."/>
        </authorList>
    </citation>
    <scope>NUCLEOTIDE SEQUENCE</scope>
</reference>
<evidence type="ECO:0000313" key="1">
    <source>
        <dbReference type="EMBL" id="KKL59392.1"/>
    </source>
</evidence>
<dbReference type="AlphaFoldDB" id="A0A0F9G848"/>
<proteinExistence type="predicted"/>
<comment type="caution">
    <text evidence="1">The sequence shown here is derived from an EMBL/GenBank/DDBJ whole genome shotgun (WGS) entry which is preliminary data.</text>
</comment>
<organism evidence="1">
    <name type="scientific">marine sediment metagenome</name>
    <dbReference type="NCBI Taxonomy" id="412755"/>
    <lineage>
        <taxon>unclassified sequences</taxon>
        <taxon>metagenomes</taxon>
        <taxon>ecological metagenomes</taxon>
    </lineage>
</organism>
<sequence length="58" mass="6824">MISFIWLLYDIYRGRQYAKTVAPYDFGPPGDVQAWKSYCIWRKSLGKEIHAKPGWDLS</sequence>
<name>A0A0F9G848_9ZZZZ</name>
<accession>A0A0F9G848</accession>